<evidence type="ECO:0000313" key="2">
    <source>
        <dbReference type="EMBL" id="KAH6586660.1"/>
    </source>
</evidence>
<comment type="caution">
    <text evidence="2">The sequence shown here is derived from an EMBL/GenBank/DDBJ whole genome shotgun (WGS) entry which is preliminary data.</text>
</comment>
<feature type="region of interest" description="Disordered" evidence="1">
    <location>
        <begin position="1"/>
        <end position="84"/>
    </location>
</feature>
<sequence>MTSPSAPPNQSPQTNYPLVDPQNNDNYTPNNGMFPLGMLDPQQRSMSMGFNRHFSDFSSRRMPETASMNTRETTMEIYTRHNLH</sequence>
<dbReference type="Proteomes" id="UP001648503">
    <property type="component" value="Unassembled WGS sequence"/>
</dbReference>
<organism evidence="2 3">
    <name type="scientific">Batrachochytrium salamandrivorans</name>
    <dbReference type="NCBI Taxonomy" id="1357716"/>
    <lineage>
        <taxon>Eukaryota</taxon>
        <taxon>Fungi</taxon>
        <taxon>Fungi incertae sedis</taxon>
        <taxon>Chytridiomycota</taxon>
        <taxon>Chytridiomycota incertae sedis</taxon>
        <taxon>Chytridiomycetes</taxon>
        <taxon>Rhizophydiales</taxon>
        <taxon>Rhizophydiales incertae sedis</taxon>
        <taxon>Batrachochytrium</taxon>
    </lineage>
</organism>
<gene>
    <name evidence="2" type="ORF">BASA50_000372</name>
</gene>
<accession>A0ABQ8EU73</accession>
<name>A0ABQ8EU73_9FUNG</name>
<feature type="compositionally biased region" description="Basic and acidic residues" evidence="1">
    <location>
        <begin position="53"/>
        <end position="63"/>
    </location>
</feature>
<proteinExistence type="predicted"/>
<protein>
    <submittedName>
        <fullName evidence="2">Uncharacterized protein</fullName>
    </submittedName>
</protein>
<feature type="compositionally biased region" description="Pro residues" evidence="1">
    <location>
        <begin position="1"/>
        <end position="10"/>
    </location>
</feature>
<keyword evidence="3" id="KW-1185">Reference proteome</keyword>
<evidence type="ECO:0000256" key="1">
    <source>
        <dbReference type="SAM" id="MobiDB-lite"/>
    </source>
</evidence>
<evidence type="ECO:0000313" key="3">
    <source>
        <dbReference type="Proteomes" id="UP001648503"/>
    </source>
</evidence>
<dbReference type="EMBL" id="JAFCIX010000572">
    <property type="protein sequence ID" value="KAH6586660.1"/>
    <property type="molecule type" value="Genomic_DNA"/>
</dbReference>
<feature type="compositionally biased region" description="Polar residues" evidence="1">
    <location>
        <begin position="11"/>
        <end position="31"/>
    </location>
</feature>
<reference evidence="2 3" key="1">
    <citation type="submission" date="2021-02" db="EMBL/GenBank/DDBJ databases">
        <title>Variation within the Batrachochytrium salamandrivorans European outbreak.</title>
        <authorList>
            <person name="Kelly M."/>
            <person name="Pasmans F."/>
            <person name="Shea T.P."/>
            <person name="Munoz J.F."/>
            <person name="Carranza S."/>
            <person name="Cuomo C.A."/>
            <person name="Martel A."/>
        </authorList>
    </citation>
    <scope>NUCLEOTIDE SEQUENCE [LARGE SCALE GENOMIC DNA]</scope>
    <source>
        <strain evidence="2 3">AMFP18/2</strain>
    </source>
</reference>